<evidence type="ECO:0000313" key="10">
    <source>
        <dbReference type="EMBL" id="TRM63291.1"/>
    </source>
</evidence>
<evidence type="ECO:0000313" key="11">
    <source>
        <dbReference type="Proteomes" id="UP000320762"/>
    </source>
</evidence>
<keyword evidence="7 8" id="KW-0687">Ribonucleoprotein</keyword>
<evidence type="ECO:0000259" key="9">
    <source>
        <dbReference type="SMART" id="SM01036"/>
    </source>
</evidence>
<comment type="caution">
    <text evidence="10">The sequence shown here is derived from an EMBL/GenBank/DDBJ whole genome shotgun (WGS) entry which is preliminary data.</text>
</comment>
<evidence type="ECO:0000256" key="7">
    <source>
        <dbReference type="ARBA" id="ARBA00023274"/>
    </source>
</evidence>
<evidence type="ECO:0000256" key="5">
    <source>
        <dbReference type="ARBA" id="ARBA00022552"/>
    </source>
</evidence>
<evidence type="ECO:0000256" key="6">
    <source>
        <dbReference type="ARBA" id="ARBA00023242"/>
    </source>
</evidence>
<feature type="domain" description="BP28 C-terminal" evidence="9">
    <location>
        <begin position="1683"/>
        <end position="1819"/>
    </location>
</feature>
<dbReference type="InterPro" id="IPR011989">
    <property type="entry name" value="ARM-like"/>
</dbReference>
<accession>A0A550CER9</accession>
<dbReference type="SUPFAM" id="SSF48371">
    <property type="entry name" value="ARM repeat"/>
    <property type="match status" value="2"/>
</dbReference>
<dbReference type="GO" id="GO:0045943">
    <property type="term" value="P:positive regulation of transcription by RNA polymerase I"/>
    <property type="evidence" value="ECO:0007669"/>
    <property type="project" value="TreeGrafter"/>
</dbReference>
<dbReference type="GO" id="GO:0034455">
    <property type="term" value="C:t-UTP complex"/>
    <property type="evidence" value="ECO:0007669"/>
    <property type="project" value="TreeGrafter"/>
</dbReference>
<dbReference type="GO" id="GO:0032040">
    <property type="term" value="C:small-subunit processome"/>
    <property type="evidence" value="ECO:0007669"/>
    <property type="project" value="TreeGrafter"/>
</dbReference>
<dbReference type="PANTHER" id="PTHR13457">
    <property type="entry name" value="BAP28"/>
    <property type="match status" value="1"/>
</dbReference>
<dbReference type="GO" id="GO:0000462">
    <property type="term" value="P:maturation of SSU-rRNA from tricistronic rRNA transcript (SSU-rRNA, 5.8S rRNA, LSU-rRNA)"/>
    <property type="evidence" value="ECO:0007669"/>
    <property type="project" value="TreeGrafter"/>
</dbReference>
<dbReference type="OrthoDB" id="31183at2759"/>
<dbReference type="Proteomes" id="UP000320762">
    <property type="component" value="Unassembled WGS sequence"/>
</dbReference>
<dbReference type="InterPro" id="IPR022125">
    <property type="entry name" value="U3snoRNP10_N"/>
</dbReference>
<sequence length="1949" mass="212358">MTSSLAAQLAAGASLNTNFLADRSKRRSTQSYLFTGRDADNYDLDSLHALAVNGLRQLCTLTPKLRKYEDALLSPAAKATDRTLLTSEADGRLNDALKGAMGLLGEHLMTAPAGKMVEWLVRRFRVNEFNVEDVLALFLPYLESPHLTKMLSILTIQPSSAWAFLLPFKAAATRVPRSALVAEMRKNSVVARFVSSLVPSAVQHGTVHPALLKFNVSVLRDFIALGKTLDEGSIAHLLQSTLAPLQNATSRDAVLGSYVLLASLSHKVQLPSPALKSVVGAMVSSAHHVEPIQLVTALVSVCGPQEALASFSRKAAKTLLGLDGVEAQLVKAMQWELGEKVVVPLLATSTVWLEESVGVWETIIATANASSASALAAHLVPIVRQNEDGVEEARKLLAAIHQRHPEALKGIAGGDDVLLSVSMLASEDTEDDMIIASTDASEATRVAAVKQLIARVEAGEPSDSTMAALITRATDDSADVLIALYSRPDLLVPVVLSKKDTYLQHVSAALDGTTKLSRHTLAAHVNFIAGPLSAKADAQLLDALARLLFSQLLYSKPKQHSAEVTWEAIAGSKALSRHPLLVECGRLWRAANEEGGEPIERMARINLRIADRMAENAIMSDDYAAHLELLLTSMENEDPNARLLAGLVAIALLRRMTGEHQVGAAHRILEVVERMGSSGTAEVTADNIDECTKDQYVARIAVQKPKSTTTALWLRLAVVKQIATVARPANIILDWLTILPSRTADTRGTRYVNLMRTVYRVASAFPNALSASILRQLFNTLQDETLAFLAGVWDGADPLLPPKDPRRAAALAFGRVFLEAHQGDADPTDFQAILPSVLVAVQMVDAATAFEVLKVLRKNSDRQFTAKSGVYGMDTIYGPGSGKLQYLEQEDLKQYLDALLQHETHFLRDPGYGRDFHHAHLAPVKGDKKKVTEYKRRVLCFLLSHVDVFVLPQAQIALLRALELVPSPEKATLLRPTICALVRKLPAYLANVYGSTLEEFTALIVGSFDTSTAADLSKVDNDLWPDYVQTIKHVFSAGQSKAPRDAVARALVQGLFDALNTERQVELCEVLLDMEDVEDAPALKSLLSKILVDVSLIAHLLLDARPAEVGTSPRAKKQKTLGETAESLSSLTMLAEVLAAKELSGSFDLVASLLDTLGAVVHSSSSGSEAGYIMQLLMSSIGNAAGKITSASAIASGTIRIEVLVDVIRSASNPQTFHQALLLMAELTRLAPDAILRNVMPVFTFMGSNVFPRDDTYSFRVIQKTVDTIVPVMADSLRARHTDRLDLFISGRDFLRVFTDAASHIPRHRRVSFFNHLLQVLQADYFLAPVCMLLVERATNRVVKQKQEDAQNSLSLPLTLLHHFSAVQQISALTEIAHEAQRLLHNSLPSSEPQATLLDWKLDEESSSASVLYQRRAKALVLFIGIALRSGSIQTKDEPLSELLSSLLSLSMSSETEKPDTYRLSPIRERGLRLLGERLGKIADKTRRQVVPHINKITKVIQSLIVRRASSPVACGAFEALRSICESLCSGEETAALECVQPTLAAVRERKNTAVALSALAPLLSKLGPRVIPFLRETVAMCTGLLRDGQQDVETASVSVLQGLLSSIPTFWSPHEISAVVTLVLDRSGTSSSIVLGKAVVKRLPAKSLVAALLELWDTVSTNADQLRGYFDLLKRAYHKADRAVVIESVREALKRFTEGLEIVASSKSVALEGALVAAFIEMVVKLNEAAFRPVFRKLYDWAFTGTDDGNAKRVTFCHLYIALLDYFRGLMNPYMSFMIPTVVELLGYFSAGALDDATLWSALLELVAKSLSYDDGSFWREAQLRKLAKPLVEQVPVCVGIEAEDGRRRLRDALTALVDTSNDDVLLKSINLDLLMHTRSEEAVVRLIALECAEAIWRNHGGKLLGKVRVRTATFVAETSEDENDAVVRESLKLKDALEAVAGRISGL</sequence>
<protein>
    <recommendedName>
        <fullName evidence="3 8">U3 small nucleolar RNA-associated protein 10</fullName>
    </recommendedName>
</protein>
<comment type="similarity">
    <text evidence="2 8">Belongs to the HEATR1/UTP10 family.</text>
</comment>
<dbReference type="STRING" id="97359.A0A550CER9"/>
<dbReference type="InterPro" id="IPR056473">
    <property type="entry name" value="HEAT_Utp10/HEAT1"/>
</dbReference>
<keyword evidence="11" id="KW-1185">Reference proteome</keyword>
<dbReference type="EMBL" id="VDMD01000010">
    <property type="protein sequence ID" value="TRM63291.1"/>
    <property type="molecule type" value="Genomic_DNA"/>
</dbReference>
<dbReference type="GO" id="GO:0030686">
    <property type="term" value="C:90S preribosome"/>
    <property type="evidence" value="ECO:0007669"/>
    <property type="project" value="TreeGrafter"/>
</dbReference>
<dbReference type="Pfam" id="PF23243">
    <property type="entry name" value="HEAT_HEATR1"/>
    <property type="match status" value="1"/>
</dbReference>
<dbReference type="GO" id="GO:0030515">
    <property type="term" value="F:snoRNA binding"/>
    <property type="evidence" value="ECO:0007669"/>
    <property type="project" value="TreeGrafter"/>
</dbReference>
<evidence type="ECO:0000256" key="8">
    <source>
        <dbReference type="RuleBase" id="RU367065"/>
    </source>
</evidence>
<comment type="subunit">
    <text evidence="8">Component of the ribosomal small subunit (SSU) processome.</text>
</comment>
<dbReference type="InterPro" id="IPR016024">
    <property type="entry name" value="ARM-type_fold"/>
</dbReference>
<dbReference type="Pfam" id="PF12397">
    <property type="entry name" value="U3snoRNP10"/>
    <property type="match status" value="1"/>
</dbReference>
<dbReference type="Pfam" id="PF08146">
    <property type="entry name" value="BP28CT"/>
    <property type="match status" value="1"/>
</dbReference>
<proteinExistence type="inferred from homology"/>
<dbReference type="Gene3D" id="1.25.10.10">
    <property type="entry name" value="Leucine-rich Repeat Variant"/>
    <property type="match status" value="1"/>
</dbReference>
<dbReference type="InterPro" id="IPR040191">
    <property type="entry name" value="UTP10"/>
</dbReference>
<keyword evidence="5 8" id="KW-0698">rRNA processing</keyword>
<gene>
    <name evidence="10" type="ORF">BD626DRAFT_496170</name>
</gene>
<organism evidence="10 11">
    <name type="scientific">Schizophyllum amplum</name>
    <dbReference type="NCBI Taxonomy" id="97359"/>
    <lineage>
        <taxon>Eukaryota</taxon>
        <taxon>Fungi</taxon>
        <taxon>Dikarya</taxon>
        <taxon>Basidiomycota</taxon>
        <taxon>Agaricomycotina</taxon>
        <taxon>Agaricomycetes</taxon>
        <taxon>Agaricomycetidae</taxon>
        <taxon>Agaricales</taxon>
        <taxon>Schizophyllaceae</taxon>
        <taxon>Schizophyllum</taxon>
    </lineage>
</organism>
<keyword evidence="4 8" id="KW-0690">Ribosome biogenesis</keyword>
<dbReference type="SMART" id="SM01036">
    <property type="entry name" value="BP28CT"/>
    <property type="match status" value="1"/>
</dbReference>
<comment type="function">
    <text evidence="8">Involved in nucleolar processing of pre-18S ribosomal RNA.</text>
</comment>
<evidence type="ECO:0000256" key="2">
    <source>
        <dbReference type="ARBA" id="ARBA00010559"/>
    </source>
</evidence>
<name>A0A550CER9_9AGAR</name>
<reference evidence="10 11" key="1">
    <citation type="journal article" date="2019" name="New Phytol.">
        <title>Comparative genomics reveals unique wood-decay strategies and fruiting body development in the Schizophyllaceae.</title>
        <authorList>
            <person name="Almasi E."/>
            <person name="Sahu N."/>
            <person name="Krizsan K."/>
            <person name="Balint B."/>
            <person name="Kovacs G.M."/>
            <person name="Kiss B."/>
            <person name="Cseklye J."/>
            <person name="Drula E."/>
            <person name="Henrissat B."/>
            <person name="Nagy I."/>
            <person name="Chovatia M."/>
            <person name="Adam C."/>
            <person name="LaButti K."/>
            <person name="Lipzen A."/>
            <person name="Riley R."/>
            <person name="Grigoriev I.V."/>
            <person name="Nagy L.G."/>
        </authorList>
    </citation>
    <scope>NUCLEOTIDE SEQUENCE [LARGE SCALE GENOMIC DNA]</scope>
    <source>
        <strain evidence="10 11">NL-1724</strain>
    </source>
</reference>
<evidence type="ECO:0000256" key="4">
    <source>
        <dbReference type="ARBA" id="ARBA00022517"/>
    </source>
</evidence>
<dbReference type="PANTHER" id="PTHR13457:SF1">
    <property type="entry name" value="HEAT REPEAT-CONTAINING PROTEIN 1"/>
    <property type="match status" value="1"/>
</dbReference>
<evidence type="ECO:0000256" key="3">
    <source>
        <dbReference type="ARBA" id="ARBA00015399"/>
    </source>
</evidence>
<dbReference type="InterPro" id="IPR012954">
    <property type="entry name" value="BP28_C_dom"/>
</dbReference>
<evidence type="ECO:0000256" key="1">
    <source>
        <dbReference type="ARBA" id="ARBA00004604"/>
    </source>
</evidence>
<comment type="subcellular location">
    <subcellularLocation>
        <location evidence="1 8">Nucleus</location>
        <location evidence="1 8">Nucleolus</location>
    </subcellularLocation>
</comment>
<keyword evidence="6 8" id="KW-0539">Nucleus</keyword>